<evidence type="ECO:0000259" key="2">
    <source>
        <dbReference type="Pfam" id="PF07859"/>
    </source>
</evidence>
<keyword evidence="1" id="KW-0378">Hydrolase</keyword>
<dbReference type="InterPro" id="IPR050300">
    <property type="entry name" value="GDXG_lipolytic_enzyme"/>
</dbReference>
<dbReference type="EMBL" id="FNQH01000010">
    <property type="protein sequence ID" value="SEA91463.1"/>
    <property type="molecule type" value="Genomic_DNA"/>
</dbReference>
<dbReference type="AlphaFoldDB" id="A0AB38A3J9"/>
<dbReference type="Pfam" id="PF07859">
    <property type="entry name" value="Abhydrolase_3"/>
    <property type="match status" value="1"/>
</dbReference>
<comment type="caution">
    <text evidence="3">The sequence shown here is derived from an EMBL/GenBank/DDBJ whole genome shotgun (WGS) entry which is preliminary data.</text>
</comment>
<dbReference type="SUPFAM" id="SSF53474">
    <property type="entry name" value="alpha/beta-Hydrolases"/>
    <property type="match status" value="1"/>
</dbReference>
<keyword evidence="4" id="KW-1185">Reference proteome</keyword>
<dbReference type="Proteomes" id="UP000199042">
    <property type="component" value="Unassembled WGS sequence"/>
</dbReference>
<dbReference type="Gene3D" id="3.40.50.1820">
    <property type="entry name" value="alpha/beta hydrolase"/>
    <property type="match status" value="1"/>
</dbReference>
<protein>
    <submittedName>
        <fullName evidence="3">Acetyl esterase/lipase</fullName>
    </submittedName>
</protein>
<dbReference type="InterPro" id="IPR013094">
    <property type="entry name" value="AB_hydrolase_3"/>
</dbReference>
<organism evidence="3 4">
    <name type="scientific">Trichococcus collinsii</name>
    <dbReference type="NCBI Taxonomy" id="157076"/>
    <lineage>
        <taxon>Bacteria</taxon>
        <taxon>Bacillati</taxon>
        <taxon>Bacillota</taxon>
        <taxon>Bacilli</taxon>
        <taxon>Lactobacillales</taxon>
        <taxon>Carnobacteriaceae</taxon>
        <taxon>Trichococcus</taxon>
    </lineage>
</organism>
<feature type="domain" description="Alpha/beta hydrolase fold-3" evidence="2">
    <location>
        <begin position="33"/>
        <end position="148"/>
    </location>
</feature>
<name>A0AB38A3J9_9LACT</name>
<accession>A0AB38A3J9</accession>
<dbReference type="GO" id="GO:0016787">
    <property type="term" value="F:hydrolase activity"/>
    <property type="evidence" value="ECO:0007669"/>
    <property type="project" value="UniProtKB-KW"/>
</dbReference>
<reference evidence="3 4" key="1">
    <citation type="submission" date="2016-10" db="EMBL/GenBank/DDBJ databases">
        <authorList>
            <person name="Varghese N."/>
            <person name="Submissions S."/>
        </authorList>
    </citation>
    <scope>NUCLEOTIDE SEQUENCE [LARGE SCALE GENOMIC DNA]</scope>
    <source>
        <strain evidence="3 4">DSM 14526</strain>
    </source>
</reference>
<evidence type="ECO:0000313" key="4">
    <source>
        <dbReference type="Proteomes" id="UP000199042"/>
    </source>
</evidence>
<dbReference type="InterPro" id="IPR029058">
    <property type="entry name" value="AB_hydrolase_fold"/>
</dbReference>
<proteinExistence type="predicted"/>
<evidence type="ECO:0000256" key="1">
    <source>
        <dbReference type="ARBA" id="ARBA00022801"/>
    </source>
</evidence>
<sequence length="286" mass="31988">MNASTETYFVYEGLPLQATFYPASAAPPKPLTLLYLHGGGLVFGDRNDLPDTYKKMLSDAGYSLLTIDYPLAPEAQLPEITRCLQQALIWFSEEGKNLFNLGSKDYVLFGRSAGAYLAFLLAARSADPHLKGLASFYGYYSLDESSFHQPSTYYNTFPKVPAAYLKQLIQKQPLAVGAVTERFPLYLHARQTGKWVPQFLKDKSKIAAFNLTVAELQSLPPVFLTASTADQDVPYKFTQQAAQLIPQTVLHPVLGMPHDFDADLTKPAGRRTYQQFIHWLDGLYDK</sequence>
<dbReference type="PANTHER" id="PTHR48081">
    <property type="entry name" value="AB HYDROLASE SUPERFAMILY PROTEIN C4A8.06C"/>
    <property type="match status" value="1"/>
</dbReference>
<evidence type="ECO:0000313" key="3">
    <source>
        <dbReference type="EMBL" id="SEA91463.1"/>
    </source>
</evidence>
<gene>
    <name evidence="3" type="ORF">SAMN04488525_11048</name>
</gene>